<dbReference type="InterPro" id="IPR031107">
    <property type="entry name" value="Small_HSP"/>
</dbReference>
<dbReference type="EMBL" id="JBHDLJ010000014">
    <property type="protein sequence ID" value="MFB0835766.1"/>
    <property type="molecule type" value="Genomic_DNA"/>
</dbReference>
<dbReference type="PROSITE" id="PS01031">
    <property type="entry name" value="SHSP"/>
    <property type="match status" value="1"/>
</dbReference>
<dbReference type="CDD" id="cd06464">
    <property type="entry name" value="ACD_sHsps-like"/>
    <property type="match status" value="1"/>
</dbReference>
<evidence type="ECO:0000256" key="2">
    <source>
        <dbReference type="RuleBase" id="RU003616"/>
    </source>
</evidence>
<name>A0ABV4US66_9MICC</name>
<dbReference type="Gene3D" id="2.60.40.790">
    <property type="match status" value="1"/>
</dbReference>
<dbReference type="RefSeq" id="WP_373972943.1">
    <property type="nucleotide sequence ID" value="NZ_JBHDLJ010000014.1"/>
</dbReference>
<evidence type="ECO:0000256" key="1">
    <source>
        <dbReference type="PROSITE-ProRule" id="PRU00285"/>
    </source>
</evidence>
<evidence type="ECO:0000259" key="3">
    <source>
        <dbReference type="PROSITE" id="PS01031"/>
    </source>
</evidence>
<proteinExistence type="inferred from homology"/>
<dbReference type="PANTHER" id="PTHR11527">
    <property type="entry name" value="HEAT-SHOCK PROTEIN 20 FAMILY MEMBER"/>
    <property type="match status" value="1"/>
</dbReference>
<protein>
    <submittedName>
        <fullName evidence="4">Hsp20/alpha crystallin family protein</fullName>
    </submittedName>
</protein>
<sequence length="138" mass="15969">MAGLVRRDRFDFIPEQFRKFIEGEWESPWLRVEEFEEGNEQVVRAELPGLDPEKDVEITVADNMLTIKAEREEKSEHKEKSSYRSEFRYGSMVRTVPLAAGTKQEDIRATYKDGVLEVRVRVPEQPTPTATKVPVTRG</sequence>
<organism evidence="4 5">
    <name type="scientific">Arthrobacter halodurans</name>
    <dbReference type="NCBI Taxonomy" id="516699"/>
    <lineage>
        <taxon>Bacteria</taxon>
        <taxon>Bacillati</taxon>
        <taxon>Actinomycetota</taxon>
        <taxon>Actinomycetes</taxon>
        <taxon>Micrococcales</taxon>
        <taxon>Micrococcaceae</taxon>
        <taxon>Arthrobacter</taxon>
    </lineage>
</organism>
<dbReference type="InterPro" id="IPR002068">
    <property type="entry name" value="A-crystallin/Hsp20_dom"/>
</dbReference>
<dbReference type="InterPro" id="IPR008978">
    <property type="entry name" value="HSP20-like_chaperone"/>
</dbReference>
<dbReference type="SUPFAM" id="SSF49764">
    <property type="entry name" value="HSP20-like chaperones"/>
    <property type="match status" value="1"/>
</dbReference>
<keyword evidence="5" id="KW-1185">Reference proteome</keyword>
<dbReference type="Proteomes" id="UP001575652">
    <property type="component" value="Unassembled WGS sequence"/>
</dbReference>
<reference evidence="4 5" key="1">
    <citation type="submission" date="2024-09" db="EMBL/GenBank/DDBJ databases">
        <authorList>
            <person name="Salinas-Garcia M.A."/>
            <person name="Prieme A."/>
        </authorList>
    </citation>
    <scope>NUCLEOTIDE SEQUENCE [LARGE SCALE GENOMIC DNA]</scope>
    <source>
        <strain evidence="4 5">DSM 21081</strain>
    </source>
</reference>
<feature type="domain" description="SHSP" evidence="3">
    <location>
        <begin position="20"/>
        <end position="138"/>
    </location>
</feature>
<evidence type="ECO:0000313" key="5">
    <source>
        <dbReference type="Proteomes" id="UP001575652"/>
    </source>
</evidence>
<dbReference type="Pfam" id="PF00011">
    <property type="entry name" value="HSP20"/>
    <property type="match status" value="1"/>
</dbReference>
<comment type="similarity">
    <text evidence="1 2">Belongs to the small heat shock protein (HSP20) family.</text>
</comment>
<comment type="caution">
    <text evidence="4">The sequence shown here is derived from an EMBL/GenBank/DDBJ whole genome shotgun (WGS) entry which is preliminary data.</text>
</comment>
<gene>
    <name evidence="4" type="ORF">ACETWP_14335</name>
</gene>
<evidence type="ECO:0000313" key="4">
    <source>
        <dbReference type="EMBL" id="MFB0835766.1"/>
    </source>
</evidence>
<accession>A0ABV4US66</accession>